<sequence length="315" mass="35244">MPLLGLGCWKMDNAREMVSLALQNGWRHIDSACDYGNEVEVGQGIRDGLAAANLARSDVFVTSKLWNTYHSPSHVEAACRKTLTDLGLDYLDLYLIHFPIPLKFVPFDKRYPPEWVHDPDSETENVMVPDPTSPTIHETWAAMESLVEKGLVKNIGVANFNAALLLQLMQKATIKPCVNQIELHPRLQQSRLLKFCQDHGVQVTGFSPLGSASYVQIGMDRGQGTGLLSEPAVVEIAEKYGKSTAQVMLRWGVQRGTAVIPKCSSEERLKENLNVLDFVLDDEDEGKIRELDRNLRYNDPGVFCKDMGGDYPIWD</sequence>
<dbReference type="EMBL" id="BRYA01000240">
    <property type="protein sequence ID" value="GMI45239.1"/>
    <property type="molecule type" value="Genomic_DNA"/>
</dbReference>
<dbReference type="PANTHER" id="PTHR11732">
    <property type="entry name" value="ALDO/KETO REDUCTASE"/>
    <property type="match status" value="1"/>
</dbReference>
<protein>
    <recommendedName>
        <fullName evidence="5">NADP-dependent oxidoreductase domain-containing protein</fullName>
    </recommendedName>
</protein>
<dbReference type="GO" id="GO:0016616">
    <property type="term" value="F:oxidoreductase activity, acting on the CH-OH group of donors, NAD or NADP as acceptor"/>
    <property type="evidence" value="ECO:0007669"/>
    <property type="project" value="UniProtKB-ARBA"/>
</dbReference>
<dbReference type="InterPro" id="IPR020471">
    <property type="entry name" value="AKR"/>
</dbReference>
<proteinExistence type="predicted"/>
<keyword evidence="1" id="KW-0560">Oxidoreductase</keyword>
<evidence type="ECO:0000313" key="7">
    <source>
        <dbReference type="Proteomes" id="UP001165065"/>
    </source>
</evidence>
<evidence type="ECO:0000256" key="4">
    <source>
        <dbReference type="PIRSR" id="PIRSR000097-3"/>
    </source>
</evidence>
<evidence type="ECO:0000259" key="5">
    <source>
        <dbReference type="Pfam" id="PF00248"/>
    </source>
</evidence>
<dbReference type="OrthoDB" id="416253at2759"/>
<dbReference type="PIRSF" id="PIRSF000097">
    <property type="entry name" value="AKR"/>
    <property type="match status" value="1"/>
</dbReference>
<dbReference type="FunFam" id="3.20.20.100:FF:000002">
    <property type="entry name" value="2,5-diketo-D-gluconic acid reductase A"/>
    <property type="match status" value="1"/>
</dbReference>
<name>A0A9W7GG87_9STRA</name>
<dbReference type="Gene3D" id="3.20.20.100">
    <property type="entry name" value="NADP-dependent oxidoreductase domain"/>
    <property type="match status" value="1"/>
</dbReference>
<dbReference type="InterPro" id="IPR036812">
    <property type="entry name" value="NAD(P)_OxRdtase_dom_sf"/>
</dbReference>
<evidence type="ECO:0000313" key="6">
    <source>
        <dbReference type="EMBL" id="GMI45239.1"/>
    </source>
</evidence>
<keyword evidence="7" id="KW-1185">Reference proteome</keyword>
<evidence type="ECO:0000256" key="2">
    <source>
        <dbReference type="PIRSR" id="PIRSR000097-1"/>
    </source>
</evidence>
<dbReference type="PRINTS" id="PR00069">
    <property type="entry name" value="ALDKETRDTASE"/>
</dbReference>
<dbReference type="Pfam" id="PF00248">
    <property type="entry name" value="Aldo_ket_red"/>
    <property type="match status" value="1"/>
</dbReference>
<feature type="binding site" evidence="3">
    <location>
        <position position="97"/>
    </location>
    <ligand>
        <name>substrate</name>
    </ligand>
</feature>
<dbReference type="AlphaFoldDB" id="A0A9W7GG87"/>
<feature type="active site" description="Proton donor" evidence="2">
    <location>
        <position position="35"/>
    </location>
</feature>
<feature type="domain" description="NADP-dependent oxidoreductase" evidence="5">
    <location>
        <begin position="11"/>
        <end position="292"/>
    </location>
</feature>
<evidence type="ECO:0000256" key="3">
    <source>
        <dbReference type="PIRSR" id="PIRSR000097-2"/>
    </source>
</evidence>
<gene>
    <name evidence="6" type="ORF">TrCOL_g4006</name>
</gene>
<dbReference type="Proteomes" id="UP001165065">
    <property type="component" value="Unassembled WGS sequence"/>
</dbReference>
<organism evidence="6 7">
    <name type="scientific">Triparma columacea</name>
    <dbReference type="NCBI Taxonomy" id="722753"/>
    <lineage>
        <taxon>Eukaryota</taxon>
        <taxon>Sar</taxon>
        <taxon>Stramenopiles</taxon>
        <taxon>Ochrophyta</taxon>
        <taxon>Bolidophyceae</taxon>
        <taxon>Parmales</taxon>
        <taxon>Triparmaceae</taxon>
        <taxon>Triparma</taxon>
    </lineage>
</organism>
<comment type="caution">
    <text evidence="6">The sequence shown here is derived from an EMBL/GenBank/DDBJ whole genome shotgun (WGS) entry which is preliminary data.</text>
</comment>
<dbReference type="InterPro" id="IPR023210">
    <property type="entry name" value="NADP_OxRdtase_dom"/>
</dbReference>
<feature type="site" description="Lowers pKa of active site Tyr" evidence="4">
    <location>
        <position position="64"/>
    </location>
</feature>
<evidence type="ECO:0000256" key="1">
    <source>
        <dbReference type="ARBA" id="ARBA00023002"/>
    </source>
</evidence>
<dbReference type="SUPFAM" id="SSF51430">
    <property type="entry name" value="NAD(P)-linked oxidoreductase"/>
    <property type="match status" value="1"/>
</dbReference>
<reference evidence="7" key="1">
    <citation type="journal article" date="2023" name="Commun. Biol.">
        <title>Genome analysis of Parmales, the sister group of diatoms, reveals the evolutionary specialization of diatoms from phago-mixotrophs to photoautotrophs.</title>
        <authorList>
            <person name="Ban H."/>
            <person name="Sato S."/>
            <person name="Yoshikawa S."/>
            <person name="Yamada K."/>
            <person name="Nakamura Y."/>
            <person name="Ichinomiya M."/>
            <person name="Sato N."/>
            <person name="Blanc-Mathieu R."/>
            <person name="Endo H."/>
            <person name="Kuwata A."/>
            <person name="Ogata H."/>
        </authorList>
    </citation>
    <scope>NUCLEOTIDE SEQUENCE [LARGE SCALE GENOMIC DNA]</scope>
</reference>
<accession>A0A9W7GG87</accession>